<reference evidence="1" key="1">
    <citation type="journal article" date="2015" name="Nature">
        <title>Complex archaea that bridge the gap between prokaryotes and eukaryotes.</title>
        <authorList>
            <person name="Spang A."/>
            <person name="Saw J.H."/>
            <person name="Jorgensen S.L."/>
            <person name="Zaremba-Niedzwiedzka K."/>
            <person name="Martijn J."/>
            <person name="Lind A.E."/>
            <person name="van Eijk R."/>
            <person name="Schleper C."/>
            <person name="Guy L."/>
            <person name="Ettema T.J."/>
        </authorList>
    </citation>
    <scope>NUCLEOTIDE SEQUENCE</scope>
</reference>
<dbReference type="AlphaFoldDB" id="A0A0F9G6U8"/>
<proteinExistence type="predicted"/>
<name>A0A0F9G6U8_9ZZZZ</name>
<sequence>MSRTDRTQERAMLALLNAITEVPEHPKTPANFVLAKAAVDAIAQHAIAVAQAGQAPDPIVDAIDHPDG</sequence>
<dbReference type="EMBL" id="LAZR01021197">
    <property type="protein sequence ID" value="KKL86146.1"/>
    <property type="molecule type" value="Genomic_DNA"/>
</dbReference>
<evidence type="ECO:0000313" key="1">
    <source>
        <dbReference type="EMBL" id="KKL86146.1"/>
    </source>
</evidence>
<gene>
    <name evidence="1" type="ORF">LCGC14_1947640</name>
</gene>
<organism evidence="1">
    <name type="scientific">marine sediment metagenome</name>
    <dbReference type="NCBI Taxonomy" id="412755"/>
    <lineage>
        <taxon>unclassified sequences</taxon>
        <taxon>metagenomes</taxon>
        <taxon>ecological metagenomes</taxon>
    </lineage>
</organism>
<comment type="caution">
    <text evidence="1">The sequence shown here is derived from an EMBL/GenBank/DDBJ whole genome shotgun (WGS) entry which is preliminary data.</text>
</comment>
<accession>A0A0F9G6U8</accession>
<protein>
    <submittedName>
        <fullName evidence="1">Uncharacterized protein</fullName>
    </submittedName>
</protein>